<dbReference type="Proteomes" id="UP001218218">
    <property type="component" value="Unassembled WGS sequence"/>
</dbReference>
<proteinExistence type="predicted"/>
<dbReference type="EMBL" id="JARIHO010000060">
    <property type="protein sequence ID" value="KAJ7315810.1"/>
    <property type="molecule type" value="Genomic_DNA"/>
</dbReference>
<comment type="caution">
    <text evidence="2">The sequence shown here is derived from an EMBL/GenBank/DDBJ whole genome shotgun (WGS) entry which is preliminary data.</text>
</comment>
<keyword evidence="3" id="KW-1185">Reference proteome</keyword>
<protein>
    <recommendedName>
        <fullName evidence="1">DUF6532 domain-containing protein</fullName>
    </recommendedName>
</protein>
<dbReference type="InterPro" id="IPR045341">
    <property type="entry name" value="DUF6532"/>
</dbReference>
<evidence type="ECO:0000313" key="2">
    <source>
        <dbReference type="EMBL" id="KAJ7315810.1"/>
    </source>
</evidence>
<evidence type="ECO:0000259" key="1">
    <source>
        <dbReference type="Pfam" id="PF20149"/>
    </source>
</evidence>
<dbReference type="Pfam" id="PF20149">
    <property type="entry name" value="DUF6532"/>
    <property type="match status" value="1"/>
</dbReference>
<feature type="domain" description="DUF6532" evidence="1">
    <location>
        <begin position="104"/>
        <end position="198"/>
    </location>
</feature>
<name>A0AAD6ZCZ5_9AGAR</name>
<reference evidence="2" key="1">
    <citation type="submission" date="2023-03" db="EMBL/GenBank/DDBJ databases">
        <title>Massive genome expansion in bonnet fungi (Mycena s.s.) driven by repeated elements and novel gene families across ecological guilds.</title>
        <authorList>
            <consortium name="Lawrence Berkeley National Laboratory"/>
            <person name="Harder C.B."/>
            <person name="Miyauchi S."/>
            <person name="Viragh M."/>
            <person name="Kuo A."/>
            <person name="Thoen E."/>
            <person name="Andreopoulos B."/>
            <person name="Lu D."/>
            <person name="Skrede I."/>
            <person name="Drula E."/>
            <person name="Henrissat B."/>
            <person name="Morin E."/>
            <person name="Kohler A."/>
            <person name="Barry K."/>
            <person name="LaButti K."/>
            <person name="Morin E."/>
            <person name="Salamov A."/>
            <person name="Lipzen A."/>
            <person name="Mereny Z."/>
            <person name="Hegedus B."/>
            <person name="Baldrian P."/>
            <person name="Stursova M."/>
            <person name="Weitz H."/>
            <person name="Taylor A."/>
            <person name="Grigoriev I.V."/>
            <person name="Nagy L.G."/>
            <person name="Martin F."/>
            <person name="Kauserud H."/>
        </authorList>
    </citation>
    <scope>NUCLEOTIDE SEQUENCE</scope>
    <source>
        <strain evidence="2">CBHHK002</strain>
    </source>
</reference>
<sequence>MLRCFTAKWPEWNDPQPSVSRASGQHSCSHHPSITIKHEYAEPVHIKAEPEDGTLTSTGGSDDINLRKNSQGTLNLTKQHPDVQNVLGLAIDYFLGFYLLKCASYLDLRVKTTIYQDALMWSAQDLKLPLLQTRLQEDADYRSGLSMVLFGHISIWRGKVKTAAHQVVYGHYQVQHDCAGLVTRLLDKQSFIYPTKLIKLTPGHMKSHTVNRTKGGPTNTKVSRLWPVVSSRVLTPSQNTWKQCLSAMLLAILKPLNQWLHFPASAT</sequence>
<organism evidence="2 3">
    <name type="scientific">Mycena albidolilacea</name>
    <dbReference type="NCBI Taxonomy" id="1033008"/>
    <lineage>
        <taxon>Eukaryota</taxon>
        <taxon>Fungi</taxon>
        <taxon>Dikarya</taxon>
        <taxon>Basidiomycota</taxon>
        <taxon>Agaricomycotina</taxon>
        <taxon>Agaricomycetes</taxon>
        <taxon>Agaricomycetidae</taxon>
        <taxon>Agaricales</taxon>
        <taxon>Marasmiineae</taxon>
        <taxon>Mycenaceae</taxon>
        <taxon>Mycena</taxon>
    </lineage>
</organism>
<dbReference type="AlphaFoldDB" id="A0AAD6ZCZ5"/>
<evidence type="ECO:0000313" key="3">
    <source>
        <dbReference type="Proteomes" id="UP001218218"/>
    </source>
</evidence>
<gene>
    <name evidence="2" type="ORF">DFH08DRAFT_820382</name>
</gene>
<accession>A0AAD6ZCZ5</accession>